<gene>
    <name evidence="1" type="ORF">Bccel_2489</name>
</gene>
<comment type="caution">
    <text evidence="1">The sequence shown here is derived from an EMBL/GenBank/DDBJ whole genome shotgun (WGS) entry which is preliminary data.</text>
</comment>
<sequence length="48" mass="5618">MYHLKSYNLAQKNISIKLSEKLSIVISIHGLNPLFDKCDKRLYLNQIL</sequence>
<proteinExistence type="predicted"/>
<evidence type="ECO:0000313" key="2">
    <source>
        <dbReference type="Proteomes" id="UP000036923"/>
    </source>
</evidence>
<accession>A0A0L6JN46</accession>
<keyword evidence="2" id="KW-1185">Reference proteome</keyword>
<reference evidence="2" key="1">
    <citation type="submission" date="2015-07" db="EMBL/GenBank/DDBJ databases">
        <title>Near-Complete Genome Sequence of the Cellulolytic Bacterium Bacteroides (Pseudobacteroides) cellulosolvens ATCC 35603.</title>
        <authorList>
            <person name="Dassa B."/>
            <person name="Utturkar S.M."/>
            <person name="Klingeman D.M."/>
            <person name="Hurt R.A."/>
            <person name="Keller M."/>
            <person name="Xu J."/>
            <person name="Reddy Y.H.K."/>
            <person name="Borovok I."/>
            <person name="Grinberg I.R."/>
            <person name="Lamed R."/>
            <person name="Zhivin O."/>
            <person name="Bayer E.A."/>
            <person name="Brown S.D."/>
        </authorList>
    </citation>
    <scope>NUCLEOTIDE SEQUENCE [LARGE SCALE GENOMIC DNA]</scope>
    <source>
        <strain evidence="2">DSM 2933</strain>
    </source>
</reference>
<dbReference type="EMBL" id="LGTC01000001">
    <property type="protein sequence ID" value="KNY27221.1"/>
    <property type="molecule type" value="Genomic_DNA"/>
</dbReference>
<organism evidence="1 2">
    <name type="scientific">Pseudobacteroides cellulosolvens ATCC 35603 = DSM 2933</name>
    <dbReference type="NCBI Taxonomy" id="398512"/>
    <lineage>
        <taxon>Bacteria</taxon>
        <taxon>Bacillati</taxon>
        <taxon>Bacillota</taxon>
        <taxon>Clostridia</taxon>
        <taxon>Eubacteriales</taxon>
        <taxon>Oscillospiraceae</taxon>
        <taxon>Pseudobacteroides</taxon>
    </lineage>
</organism>
<evidence type="ECO:0000313" key="1">
    <source>
        <dbReference type="EMBL" id="KNY27221.1"/>
    </source>
</evidence>
<name>A0A0L6JN46_9FIRM</name>
<dbReference type="AlphaFoldDB" id="A0A0L6JN46"/>
<dbReference type="STRING" id="398512.Bccel_2489"/>
<dbReference type="Proteomes" id="UP000036923">
    <property type="component" value="Unassembled WGS sequence"/>
</dbReference>
<protein>
    <submittedName>
        <fullName evidence="1">Uncharacterized protein</fullName>
    </submittedName>
</protein>